<gene>
    <name evidence="2" type="ORF">A2934_03325</name>
</gene>
<feature type="compositionally biased region" description="Basic and acidic residues" evidence="1">
    <location>
        <begin position="30"/>
        <end position="54"/>
    </location>
</feature>
<feature type="region of interest" description="Disordered" evidence="1">
    <location>
        <begin position="1"/>
        <end position="62"/>
    </location>
</feature>
<dbReference type="Proteomes" id="UP000177982">
    <property type="component" value="Unassembled WGS sequence"/>
</dbReference>
<feature type="compositionally biased region" description="Basic and acidic residues" evidence="1">
    <location>
        <begin position="1"/>
        <end position="21"/>
    </location>
</feature>
<reference evidence="2 3" key="1">
    <citation type="journal article" date="2016" name="Nat. Commun.">
        <title>Thousands of microbial genomes shed light on interconnected biogeochemical processes in an aquifer system.</title>
        <authorList>
            <person name="Anantharaman K."/>
            <person name="Brown C.T."/>
            <person name="Hug L.A."/>
            <person name="Sharon I."/>
            <person name="Castelle C.J."/>
            <person name="Probst A.J."/>
            <person name="Thomas B.C."/>
            <person name="Singh A."/>
            <person name="Wilkins M.J."/>
            <person name="Karaoz U."/>
            <person name="Brodie E.L."/>
            <person name="Williams K.H."/>
            <person name="Hubbard S.S."/>
            <person name="Banfield J.F."/>
        </authorList>
    </citation>
    <scope>NUCLEOTIDE SEQUENCE [LARGE SCALE GENOMIC DNA]</scope>
</reference>
<sequence>MEQFDFFRKKEFPKNPGEEKRLRIKRGRDRAKEHAMESVRRFSEAAEKKFERKMPPPKQQNP</sequence>
<proteinExistence type="predicted"/>
<name>A0A1G2L5D7_9BACT</name>
<dbReference type="AlphaFoldDB" id="A0A1G2L5D7"/>
<evidence type="ECO:0000313" key="2">
    <source>
        <dbReference type="EMBL" id="OHA06886.1"/>
    </source>
</evidence>
<protein>
    <submittedName>
        <fullName evidence="2">Uncharacterized protein</fullName>
    </submittedName>
</protein>
<organism evidence="2 3">
    <name type="scientific">Candidatus Sungbacteria bacterium RIFCSPLOWO2_01_FULL_47_10</name>
    <dbReference type="NCBI Taxonomy" id="1802276"/>
    <lineage>
        <taxon>Bacteria</taxon>
        <taxon>Candidatus Sungiibacteriota</taxon>
    </lineage>
</organism>
<evidence type="ECO:0000256" key="1">
    <source>
        <dbReference type="SAM" id="MobiDB-lite"/>
    </source>
</evidence>
<accession>A0A1G2L5D7</accession>
<comment type="caution">
    <text evidence="2">The sequence shown here is derived from an EMBL/GenBank/DDBJ whole genome shotgun (WGS) entry which is preliminary data.</text>
</comment>
<evidence type="ECO:0000313" key="3">
    <source>
        <dbReference type="Proteomes" id="UP000177982"/>
    </source>
</evidence>
<dbReference type="EMBL" id="MHQO01000021">
    <property type="protein sequence ID" value="OHA06886.1"/>
    <property type="molecule type" value="Genomic_DNA"/>
</dbReference>